<evidence type="ECO:0000256" key="2">
    <source>
        <dbReference type="SAM" id="SignalP"/>
    </source>
</evidence>
<evidence type="ECO:0000313" key="3">
    <source>
        <dbReference type="EMBL" id="ORY70528.1"/>
    </source>
</evidence>
<keyword evidence="2" id="KW-0732">Signal</keyword>
<protein>
    <recommendedName>
        <fullName evidence="5">EGF-like domain-containing protein</fullName>
    </recommendedName>
</protein>
<feature type="chain" id="PRO_5012485978" description="EGF-like domain-containing protein" evidence="2">
    <location>
        <begin position="23"/>
        <end position="233"/>
    </location>
</feature>
<keyword evidence="1" id="KW-0812">Transmembrane</keyword>
<keyword evidence="1" id="KW-0472">Membrane</keyword>
<keyword evidence="1" id="KW-1133">Transmembrane helix</keyword>
<sequence>MSLCFILAIYIFFALYFQCGYSKVYDVESDDLPYDFAYHVNATTNSIEECEFCWASLCKGSYCFKADKEIKFPFIEIPINTNISLPNNNSEHQKNKVNRYIMFPYVDFFSLEKAYKTSVKCSKDSQCFTNKCVNNDCVFNEKRDIKLCVDGHCGRFMGDPCTTRDECAEGDYDGVCHYPEQPEGETDIEYTLKFLSTLGFLIIIVIIVCCIACYNSNTKVSNTESHKQYTGIN</sequence>
<feature type="signal peptide" evidence="2">
    <location>
        <begin position="1"/>
        <end position="22"/>
    </location>
</feature>
<evidence type="ECO:0008006" key="5">
    <source>
        <dbReference type="Google" id="ProtNLM"/>
    </source>
</evidence>
<keyword evidence="4" id="KW-1185">Reference proteome</keyword>
<comment type="caution">
    <text evidence="3">The sequence shown here is derived from an EMBL/GenBank/DDBJ whole genome shotgun (WGS) entry which is preliminary data.</text>
</comment>
<accession>A0A1Y2EG19</accession>
<dbReference type="AlphaFoldDB" id="A0A1Y2EG19"/>
<feature type="transmembrane region" description="Helical" evidence="1">
    <location>
        <begin position="194"/>
        <end position="214"/>
    </location>
</feature>
<reference evidence="3 4" key="1">
    <citation type="submission" date="2016-08" db="EMBL/GenBank/DDBJ databases">
        <title>A Parts List for Fungal Cellulosomes Revealed by Comparative Genomics.</title>
        <authorList>
            <consortium name="DOE Joint Genome Institute"/>
            <person name="Haitjema C.H."/>
            <person name="Gilmore S.P."/>
            <person name="Henske J.K."/>
            <person name="Solomon K.V."/>
            <person name="De Groot R."/>
            <person name="Kuo A."/>
            <person name="Mondo S.J."/>
            <person name="Salamov A.A."/>
            <person name="Labutti K."/>
            <person name="Zhao Z."/>
            <person name="Chiniquy J."/>
            <person name="Barry K."/>
            <person name="Brewer H.M."/>
            <person name="Purvine S.O."/>
            <person name="Wright A.T."/>
            <person name="Boxma B."/>
            <person name="Van Alen T."/>
            <person name="Hackstein J.H."/>
            <person name="Baker S.E."/>
            <person name="Grigoriev I.V."/>
            <person name="O'Malley M.A."/>
        </authorList>
    </citation>
    <scope>NUCLEOTIDE SEQUENCE [LARGE SCALE GENOMIC DNA]</scope>
    <source>
        <strain evidence="3 4">G1</strain>
    </source>
</reference>
<dbReference type="OrthoDB" id="10053231at2759"/>
<proteinExistence type="predicted"/>
<evidence type="ECO:0000313" key="4">
    <source>
        <dbReference type="Proteomes" id="UP000193920"/>
    </source>
</evidence>
<dbReference type="EMBL" id="MCOG01000043">
    <property type="protein sequence ID" value="ORY70528.1"/>
    <property type="molecule type" value="Genomic_DNA"/>
</dbReference>
<evidence type="ECO:0000256" key="1">
    <source>
        <dbReference type="SAM" id="Phobius"/>
    </source>
</evidence>
<gene>
    <name evidence="3" type="ORF">LY90DRAFT_638938</name>
</gene>
<dbReference type="Proteomes" id="UP000193920">
    <property type="component" value="Unassembled WGS sequence"/>
</dbReference>
<organism evidence="3 4">
    <name type="scientific">Neocallimastix californiae</name>
    <dbReference type="NCBI Taxonomy" id="1754190"/>
    <lineage>
        <taxon>Eukaryota</taxon>
        <taxon>Fungi</taxon>
        <taxon>Fungi incertae sedis</taxon>
        <taxon>Chytridiomycota</taxon>
        <taxon>Chytridiomycota incertae sedis</taxon>
        <taxon>Neocallimastigomycetes</taxon>
        <taxon>Neocallimastigales</taxon>
        <taxon>Neocallimastigaceae</taxon>
        <taxon>Neocallimastix</taxon>
    </lineage>
</organism>
<name>A0A1Y2EG19_9FUNG</name>